<evidence type="ECO:0000313" key="2">
    <source>
        <dbReference type="EMBL" id="GEL03113.1"/>
    </source>
</evidence>
<dbReference type="Proteomes" id="UP000321405">
    <property type="component" value="Unassembled WGS sequence"/>
</dbReference>
<feature type="compositionally biased region" description="Polar residues" evidence="1">
    <location>
        <begin position="318"/>
        <end position="329"/>
    </location>
</feature>
<organism evidence="2 3">
    <name type="scientific">Swaminathania salitolerans</name>
    <dbReference type="NCBI Taxonomy" id="182838"/>
    <lineage>
        <taxon>Bacteria</taxon>
        <taxon>Pseudomonadati</taxon>
        <taxon>Pseudomonadota</taxon>
        <taxon>Alphaproteobacteria</taxon>
        <taxon>Acetobacterales</taxon>
        <taxon>Acetobacteraceae</taxon>
        <taxon>Swaminathania</taxon>
    </lineage>
</organism>
<dbReference type="EMBL" id="BJVC01000006">
    <property type="protein sequence ID" value="GEL03113.1"/>
    <property type="molecule type" value="Genomic_DNA"/>
</dbReference>
<sequence>MTVPRRACGLPALFTRALFTPALFTPVLFMIALAGCGGSAPGGPKVDQAYVNAMEVGRDVFDQSHPEQAEGQFQTAYRRALLGDDASAIRDAGYNRAVAQLDADAPEDALATIAQVRRDLALRNAQANVALDAVAMAAYVRTQRYGDAVALADSVSGGAVSGDGGAGRGAGKGQVGHPALDERLLFLRGLAEDGLGRHDALAAIVAAFPAASGTSLLVQADRAELEARLALASGAWKEAGAAARTAIETRRNDLDYRGLARALDCAARAAKGAGDLTQASAYEARAAETRKQLARERTHRPAQETTGSDASRPGGSASGQATESAVRSP</sequence>
<dbReference type="AlphaFoldDB" id="A0A511BTJ0"/>
<dbReference type="RefSeq" id="WP_147094187.1">
    <property type="nucleotide sequence ID" value="NZ_BJVC01000006.1"/>
</dbReference>
<proteinExistence type="predicted"/>
<evidence type="ECO:0000256" key="1">
    <source>
        <dbReference type="SAM" id="MobiDB-lite"/>
    </source>
</evidence>
<feature type="region of interest" description="Disordered" evidence="1">
    <location>
        <begin position="285"/>
        <end position="329"/>
    </location>
</feature>
<name>A0A511BTJ0_9PROT</name>
<keyword evidence="3" id="KW-1185">Reference proteome</keyword>
<gene>
    <name evidence="2" type="ORF">SSA02_22760</name>
</gene>
<protein>
    <submittedName>
        <fullName evidence="2">Uncharacterized protein</fullName>
    </submittedName>
</protein>
<feature type="compositionally biased region" description="Basic and acidic residues" evidence="1">
    <location>
        <begin position="285"/>
        <end position="302"/>
    </location>
</feature>
<dbReference type="OrthoDB" id="7274054at2"/>
<accession>A0A511BTJ0</accession>
<comment type="caution">
    <text evidence="2">The sequence shown here is derived from an EMBL/GenBank/DDBJ whole genome shotgun (WGS) entry which is preliminary data.</text>
</comment>
<evidence type="ECO:0000313" key="3">
    <source>
        <dbReference type="Proteomes" id="UP000321405"/>
    </source>
</evidence>
<reference evidence="2 3" key="1">
    <citation type="submission" date="2019-07" db="EMBL/GenBank/DDBJ databases">
        <title>Whole genome shotgun sequence of Swaminathania salitolerans NBRC 104436.</title>
        <authorList>
            <person name="Hosoyama A."/>
            <person name="Uohara A."/>
            <person name="Ohji S."/>
            <person name="Ichikawa N."/>
        </authorList>
    </citation>
    <scope>NUCLEOTIDE SEQUENCE [LARGE SCALE GENOMIC DNA]</scope>
    <source>
        <strain evidence="2 3">NBRC 104436</strain>
    </source>
</reference>